<dbReference type="EMBL" id="CAJNNW010020243">
    <property type="protein sequence ID" value="CAE8665940.1"/>
    <property type="molecule type" value="Genomic_DNA"/>
</dbReference>
<evidence type="ECO:0000313" key="1">
    <source>
        <dbReference type="EMBL" id="CAE8665940.1"/>
    </source>
</evidence>
<protein>
    <submittedName>
        <fullName evidence="1">Uncharacterized protein</fullName>
    </submittedName>
</protein>
<reference evidence="1" key="1">
    <citation type="submission" date="2021-02" db="EMBL/GenBank/DDBJ databases">
        <authorList>
            <person name="Dougan E. K."/>
            <person name="Rhodes N."/>
            <person name="Thang M."/>
            <person name="Chan C."/>
        </authorList>
    </citation>
    <scope>NUCLEOTIDE SEQUENCE</scope>
</reference>
<name>A0A813J7X0_POLGL</name>
<dbReference type="Proteomes" id="UP000626109">
    <property type="component" value="Unassembled WGS sequence"/>
</dbReference>
<proteinExistence type="predicted"/>
<sequence>VGQAAHVALAARASVMKQSEFLTMSGRGPRRAAADFIAGVIIDDFVALSQRVKSELLISDVLRMQDEAARSLVSSRMALLHGAYNQHGLVRNANKAFVEQMKATFWGAECDGVSGLVRPPLVRVIPLASLTRQVAALGVCTVGLLEILAGCWTSVFQFRRRLMSLLDLIFAAQRGRTRTTMLRMSAELRTELFVLSMMGPVAVANLRASPAPWIDAVDAPNWGEAVVRAPLPTPIALELRRRSLIKGAWTKLLAPSLAWARSHGKLRPDQELPEGLELEESPIWVSLAQSLQYKEIWRSKTASRRHINIGEVRAYLKAEAIAAEERPVSRTLIGSDSQVTLGAVTKGRGSSPSLNVELSSSVPTAIAAEIYSVGGFLPTAVNPADDPTRDRPVRDPTHRLPAWWGAAAQGSFELLDASLVRCGLDPDVLSGAPLLETALEKVQIEGLKASLAKSAAYLKGEHWRPSGADVGAGAVRPLLGSFLPRYPTGNPADAGGCAPLGGAASLDDYSEGRRSAHPKQSVCPRVLSQTAIALLATLPESRFLRPGRRDPRWRPTTPGFLDLYSGQRGVAKALRMKGAPWVLTFDFLDGPDQDLLDPETRVFLETCVDASAFSGISAAPICASFSTAVTPPVRTPAYSRGVHWMTSAMKVKVRDGNSHSRWLRSLLLRAHRLGIPFWVENPDGSWLWRQREWQRLAKRLGVGLSRLDFC</sequence>
<gene>
    <name evidence="1" type="ORF">PGLA2088_LOCUS16084</name>
</gene>
<accession>A0A813J7X0</accession>
<feature type="non-terminal residue" evidence="1">
    <location>
        <position position="710"/>
    </location>
</feature>
<dbReference type="AlphaFoldDB" id="A0A813J7X0"/>
<organism evidence="1 2">
    <name type="scientific">Polarella glacialis</name>
    <name type="common">Dinoflagellate</name>
    <dbReference type="NCBI Taxonomy" id="89957"/>
    <lineage>
        <taxon>Eukaryota</taxon>
        <taxon>Sar</taxon>
        <taxon>Alveolata</taxon>
        <taxon>Dinophyceae</taxon>
        <taxon>Suessiales</taxon>
        <taxon>Suessiaceae</taxon>
        <taxon>Polarella</taxon>
    </lineage>
</organism>
<feature type="non-terminal residue" evidence="1">
    <location>
        <position position="1"/>
    </location>
</feature>
<comment type="caution">
    <text evidence="1">The sequence shown here is derived from an EMBL/GenBank/DDBJ whole genome shotgun (WGS) entry which is preliminary data.</text>
</comment>
<evidence type="ECO:0000313" key="2">
    <source>
        <dbReference type="Proteomes" id="UP000626109"/>
    </source>
</evidence>